<dbReference type="Pfam" id="PF02567">
    <property type="entry name" value="PhzC-PhzF"/>
    <property type="match status" value="1"/>
</dbReference>
<reference evidence="3" key="1">
    <citation type="submission" date="2021-04" db="EMBL/GenBank/DDBJ databases">
        <title>Oceanospirillales bacteria with DddD are important DMSP degraders in coastal seawater.</title>
        <authorList>
            <person name="Liu J."/>
        </authorList>
    </citation>
    <scope>NUCLEOTIDE SEQUENCE</scope>
    <source>
        <strain evidence="3">D13-4</strain>
    </source>
</reference>
<comment type="similarity">
    <text evidence="1">Belongs to the PhzF family.</text>
</comment>
<dbReference type="NCBIfam" id="TIGR00654">
    <property type="entry name" value="PhzF_family"/>
    <property type="match status" value="1"/>
</dbReference>
<dbReference type="InterPro" id="IPR003719">
    <property type="entry name" value="Phenazine_PhzF-like"/>
</dbReference>
<dbReference type="SUPFAM" id="SSF54506">
    <property type="entry name" value="Diaminopimelate epimerase-like"/>
    <property type="match status" value="1"/>
</dbReference>
<evidence type="ECO:0000313" key="3">
    <source>
        <dbReference type="EMBL" id="UTW08257.1"/>
    </source>
</evidence>
<sequence length="298" mass="32270">MREVVYMQVKVRLVNAFVADGRGGNPAGVVLQADGLSTVQKQAIAAQVGHSETAFVSRSDSAAFKLEFFTPTRQIAHCGHATVASFALLRQLGQVSEGWTSKETIDGNRNILIKGDMVFMEQRRPEYRRLDDDPQLIEALMAALGIDPGQLLAGYWPMRVSTGGAFVLVPLVSAARVAALQPDQQALAKLSERLDLIGFYAFSTDTHEPQRAAGARMFAPYYGIVEEAATGMAAGPLACFLHEQMGVSGVRLLIEQGYLMHPPSPSVITVDLQLAGQSIERLLAGGRARVMHEVDLHL</sequence>
<dbReference type="EMBL" id="CP073346">
    <property type="protein sequence ID" value="UTW08257.1"/>
    <property type="molecule type" value="Genomic_DNA"/>
</dbReference>
<organism evidence="3 4">
    <name type="scientific">Pseudomonas benzenivorans</name>
    <dbReference type="NCBI Taxonomy" id="556533"/>
    <lineage>
        <taxon>Bacteria</taxon>
        <taxon>Pseudomonadati</taxon>
        <taxon>Pseudomonadota</taxon>
        <taxon>Gammaproteobacteria</taxon>
        <taxon>Pseudomonadales</taxon>
        <taxon>Pseudomonadaceae</taxon>
        <taxon>Pseudomonas</taxon>
    </lineage>
</organism>
<dbReference type="Gene3D" id="3.10.310.10">
    <property type="entry name" value="Diaminopimelate Epimerase, Chain A, domain 1"/>
    <property type="match status" value="2"/>
</dbReference>
<name>A0ABY5H8T1_9PSED</name>
<evidence type="ECO:0000256" key="2">
    <source>
        <dbReference type="ARBA" id="ARBA00023235"/>
    </source>
</evidence>
<dbReference type="PIRSF" id="PIRSF016184">
    <property type="entry name" value="PhzC_PhzF"/>
    <property type="match status" value="1"/>
</dbReference>
<protein>
    <submittedName>
        <fullName evidence="3">PhzF family phenazine biosynthesis protein</fullName>
    </submittedName>
</protein>
<keyword evidence="4" id="KW-1185">Reference proteome</keyword>
<accession>A0ABY5H8T1</accession>
<evidence type="ECO:0000313" key="4">
    <source>
        <dbReference type="Proteomes" id="UP001059672"/>
    </source>
</evidence>
<evidence type="ECO:0000256" key="1">
    <source>
        <dbReference type="ARBA" id="ARBA00008270"/>
    </source>
</evidence>
<dbReference type="PANTHER" id="PTHR13774">
    <property type="entry name" value="PHENAZINE BIOSYNTHESIS PROTEIN"/>
    <property type="match status" value="1"/>
</dbReference>
<proteinExistence type="inferred from homology"/>
<keyword evidence="2" id="KW-0413">Isomerase</keyword>
<dbReference type="PANTHER" id="PTHR13774:SF39">
    <property type="entry name" value="BIOSYNTHESIS PROTEIN, PUTATIVE-RELATED"/>
    <property type="match status" value="1"/>
</dbReference>
<gene>
    <name evidence="3" type="ORF">KDW96_02700</name>
</gene>
<dbReference type="Proteomes" id="UP001059672">
    <property type="component" value="Chromosome"/>
</dbReference>
<dbReference type="RefSeq" id="WP_255838875.1">
    <property type="nucleotide sequence ID" value="NZ_CP073346.1"/>
</dbReference>